<dbReference type="EMBL" id="LR797498">
    <property type="protein sequence ID" value="CAB4220515.1"/>
    <property type="molecule type" value="Genomic_DNA"/>
</dbReference>
<evidence type="ECO:0000313" key="2">
    <source>
        <dbReference type="EMBL" id="CAB4179183.1"/>
    </source>
</evidence>
<sequence>MTNYKNNPAEEHDLQGDFIPNGLSACLDYYKDFNDCEFLENAIYETDNKIEKALDEIQYLIDYARVGHNDFLANKLINLKNTLK</sequence>
<dbReference type="EMBL" id="LR797121">
    <property type="protein sequence ID" value="CAB4188219.1"/>
    <property type="molecule type" value="Genomic_DNA"/>
</dbReference>
<name>A0A6J5QUB7_9CAUD</name>
<evidence type="ECO:0000313" key="3">
    <source>
        <dbReference type="EMBL" id="CAB4188219.1"/>
    </source>
</evidence>
<evidence type="ECO:0000313" key="1">
    <source>
        <dbReference type="EMBL" id="CAB4148950.1"/>
    </source>
</evidence>
<reference evidence="3" key="1">
    <citation type="submission" date="2020-05" db="EMBL/GenBank/DDBJ databases">
        <authorList>
            <person name="Chiriac C."/>
            <person name="Salcher M."/>
            <person name="Ghai R."/>
            <person name="Kavagutti S V."/>
        </authorList>
    </citation>
    <scope>NUCLEOTIDE SEQUENCE</scope>
</reference>
<accession>A0A6J5QUB7</accession>
<evidence type="ECO:0000313" key="4">
    <source>
        <dbReference type="EMBL" id="CAB4220515.1"/>
    </source>
</evidence>
<dbReference type="EMBL" id="LR796504">
    <property type="protein sequence ID" value="CAB4148950.1"/>
    <property type="molecule type" value="Genomic_DNA"/>
</dbReference>
<proteinExistence type="predicted"/>
<protein>
    <submittedName>
        <fullName evidence="3">Uncharacterized protein</fullName>
    </submittedName>
</protein>
<gene>
    <name evidence="2" type="ORF">UFOVP1027_44</name>
    <name evidence="3" type="ORF">UFOVP1182_10</name>
    <name evidence="4" type="ORF">UFOVP1632_26</name>
    <name evidence="1" type="ORF">UFOVP530_44</name>
</gene>
<dbReference type="EMBL" id="LR796974">
    <property type="protein sequence ID" value="CAB4179183.1"/>
    <property type="molecule type" value="Genomic_DNA"/>
</dbReference>
<organism evidence="3">
    <name type="scientific">uncultured Caudovirales phage</name>
    <dbReference type="NCBI Taxonomy" id="2100421"/>
    <lineage>
        <taxon>Viruses</taxon>
        <taxon>Duplodnaviria</taxon>
        <taxon>Heunggongvirae</taxon>
        <taxon>Uroviricota</taxon>
        <taxon>Caudoviricetes</taxon>
        <taxon>Peduoviridae</taxon>
        <taxon>Maltschvirus</taxon>
        <taxon>Maltschvirus maltsch</taxon>
    </lineage>
</organism>